<dbReference type="InterPro" id="IPR036390">
    <property type="entry name" value="WH_DNA-bd_sf"/>
</dbReference>
<organism evidence="4 6">
    <name type="scientific">Enterococcus moraviensis ATCC BAA-383</name>
    <dbReference type="NCBI Taxonomy" id="1158609"/>
    <lineage>
        <taxon>Bacteria</taxon>
        <taxon>Bacillati</taxon>
        <taxon>Bacillota</taxon>
        <taxon>Bacilli</taxon>
        <taxon>Lactobacillales</taxon>
        <taxon>Enterococcaceae</taxon>
        <taxon>Enterococcus</taxon>
    </lineage>
</organism>
<dbReference type="RefSeq" id="WP_010766358.1">
    <property type="nucleotide sequence ID" value="NZ_ASWB01000003.1"/>
</dbReference>
<dbReference type="InterPro" id="IPR051534">
    <property type="entry name" value="CBASS_pafABC_assoc_protein"/>
</dbReference>
<reference evidence="5 7" key="2">
    <citation type="submission" date="2013-03" db="EMBL/GenBank/DDBJ databases">
        <title>The Genome Sequence of Enterococcus moraviensis BAA-383 (PacBio/Illumina hybrid assembly).</title>
        <authorList>
            <consortium name="The Broad Institute Genomics Platform"/>
            <consortium name="The Broad Institute Genome Sequencing Center for Infectious Disease"/>
            <person name="Earl A."/>
            <person name="Russ C."/>
            <person name="Gilmore M."/>
            <person name="Surin D."/>
            <person name="Walker B."/>
            <person name="Young S."/>
            <person name="Zeng Q."/>
            <person name="Gargeya S."/>
            <person name="Fitzgerald M."/>
            <person name="Haas B."/>
            <person name="Abouelleil A."/>
            <person name="Allen A.W."/>
            <person name="Alvarado L."/>
            <person name="Arachchi H.M."/>
            <person name="Berlin A.M."/>
            <person name="Chapman S.B."/>
            <person name="Gainer-Dewar J."/>
            <person name="Goldberg J."/>
            <person name="Griggs A."/>
            <person name="Gujja S."/>
            <person name="Hansen M."/>
            <person name="Howarth C."/>
            <person name="Imamovic A."/>
            <person name="Ireland A."/>
            <person name="Larimer J."/>
            <person name="McCowan C."/>
            <person name="Murphy C."/>
            <person name="Pearson M."/>
            <person name="Poon T.W."/>
            <person name="Priest M."/>
            <person name="Roberts A."/>
            <person name="Saif S."/>
            <person name="Shea T."/>
            <person name="Sisk P."/>
            <person name="Sykes S."/>
            <person name="Wortman J."/>
            <person name="Nusbaum C."/>
            <person name="Birren B."/>
        </authorList>
    </citation>
    <scope>NUCLEOTIDE SEQUENCE [LARGE SCALE GENOMIC DNA]</scope>
    <source>
        <strain evidence="5 7">ATCC BAA-383</strain>
    </source>
</reference>
<dbReference type="InterPro" id="IPR036388">
    <property type="entry name" value="WH-like_DNA-bd_sf"/>
</dbReference>
<dbReference type="PANTHER" id="PTHR34580">
    <property type="match status" value="1"/>
</dbReference>
<dbReference type="AlphaFoldDB" id="R2STI4"/>
<dbReference type="PROSITE" id="PS51000">
    <property type="entry name" value="HTH_DEOR_2"/>
    <property type="match status" value="1"/>
</dbReference>
<dbReference type="EMBL" id="AJAS01000025">
    <property type="protein sequence ID" value="EOH96136.1"/>
    <property type="molecule type" value="Genomic_DNA"/>
</dbReference>
<feature type="domain" description="HTH deoR-type" evidence="3">
    <location>
        <begin position="3"/>
        <end position="58"/>
    </location>
</feature>
<dbReference type="OrthoDB" id="9815009at2"/>
<dbReference type="Pfam" id="PF08279">
    <property type="entry name" value="HTH_11"/>
    <property type="match status" value="1"/>
</dbReference>
<comment type="caution">
    <text evidence="4">The sequence shown here is derived from an EMBL/GenBank/DDBJ whole genome shotgun (WGS) entry which is preliminary data.</text>
</comment>
<dbReference type="STRING" id="155617.RV09_GL001091"/>
<dbReference type="PROSITE" id="PS52050">
    <property type="entry name" value="WYL"/>
    <property type="match status" value="1"/>
</dbReference>
<evidence type="ECO:0000313" key="4">
    <source>
        <dbReference type="EMBL" id="EOH96136.1"/>
    </source>
</evidence>
<dbReference type="Gene3D" id="1.10.10.10">
    <property type="entry name" value="Winged helix-like DNA-binding domain superfamily/Winged helix DNA-binding domain"/>
    <property type="match status" value="1"/>
</dbReference>
<evidence type="ECO:0000259" key="3">
    <source>
        <dbReference type="PROSITE" id="PS51000"/>
    </source>
</evidence>
<keyword evidence="2" id="KW-0804">Transcription</keyword>
<sequence length="306" mass="36276">MKKIERIVSIIVLLLDNEIISTAELAERFEVNKRTIFRDIETIELAGFPIISHPGRKGGFSIMNTFKLRTYTYSGEEKQDILNALNVKEGLFGIIDQQNIIKEKIQQMQSGTVKEQQPKARFSFESPTLHRLEIEKETKEKMNDINQALKQNRKLQIKYIDNKGTYTQRVIHPYEMMLKNGSWYIYSYCESRSAYRDFKVTRIRQIIIKKETFVAKDHSKRRGIETNTEKIQLRFRKEDLGKLYDYYTDKEIQVTDSYIEVTCYADLQKNILPFLMMFGNGVRVIVPKKLKEMHKQEIRQRTETYK</sequence>
<evidence type="ECO:0000256" key="2">
    <source>
        <dbReference type="ARBA" id="ARBA00023163"/>
    </source>
</evidence>
<evidence type="ECO:0000313" key="5">
    <source>
        <dbReference type="EMBL" id="EOT66108.1"/>
    </source>
</evidence>
<dbReference type="PATRIC" id="fig|1158609.3.peg.2968"/>
<dbReference type="InterPro" id="IPR026881">
    <property type="entry name" value="WYL_dom"/>
</dbReference>
<dbReference type="InterPro" id="IPR013196">
    <property type="entry name" value="HTH_11"/>
</dbReference>
<name>R2STI4_9ENTE</name>
<dbReference type="eggNOG" id="COG2378">
    <property type="taxonomic scope" value="Bacteria"/>
</dbReference>
<keyword evidence="1" id="KW-0805">Transcription regulation</keyword>
<proteinExistence type="predicted"/>
<accession>R2STI4</accession>
<dbReference type="EMBL" id="ASWB01000003">
    <property type="protein sequence ID" value="EOT66108.1"/>
    <property type="molecule type" value="Genomic_DNA"/>
</dbReference>
<dbReference type="InterPro" id="IPR001034">
    <property type="entry name" value="DeoR_HTH"/>
</dbReference>
<protein>
    <recommendedName>
        <fullName evidence="3">HTH deoR-type domain-containing protein</fullName>
    </recommendedName>
</protein>
<dbReference type="InterPro" id="IPR028349">
    <property type="entry name" value="PafC-like"/>
</dbReference>
<dbReference type="PIRSF" id="PIRSF016838">
    <property type="entry name" value="PafC"/>
    <property type="match status" value="1"/>
</dbReference>
<dbReference type="SUPFAM" id="SSF46785">
    <property type="entry name" value="Winged helix' DNA-binding domain"/>
    <property type="match status" value="1"/>
</dbReference>
<dbReference type="Proteomes" id="UP000013781">
    <property type="component" value="Unassembled WGS sequence"/>
</dbReference>
<reference evidence="4 6" key="1">
    <citation type="submission" date="2013-02" db="EMBL/GenBank/DDBJ databases">
        <title>The Genome Sequence of Enterococcus moraviensis BAA-383.</title>
        <authorList>
            <consortium name="The Broad Institute Genome Sequencing Platform"/>
            <consortium name="The Broad Institute Genome Sequencing Center for Infectious Disease"/>
            <person name="Earl A.M."/>
            <person name="Gilmore M.S."/>
            <person name="Lebreton F."/>
            <person name="Walker B."/>
            <person name="Young S.K."/>
            <person name="Zeng Q."/>
            <person name="Gargeya S."/>
            <person name="Fitzgerald M."/>
            <person name="Haas B."/>
            <person name="Abouelleil A."/>
            <person name="Alvarado L."/>
            <person name="Arachchi H.M."/>
            <person name="Berlin A.M."/>
            <person name="Chapman S.B."/>
            <person name="Dewar J."/>
            <person name="Goldberg J."/>
            <person name="Griggs A."/>
            <person name="Gujja S."/>
            <person name="Hansen M."/>
            <person name="Howarth C."/>
            <person name="Imamovic A."/>
            <person name="Larimer J."/>
            <person name="McCowan C."/>
            <person name="Murphy C."/>
            <person name="Neiman D."/>
            <person name="Pearson M."/>
            <person name="Priest M."/>
            <person name="Roberts A."/>
            <person name="Saif S."/>
            <person name="Shea T."/>
            <person name="Sisk P."/>
            <person name="Sykes S."/>
            <person name="Wortman J."/>
            <person name="Nusbaum C."/>
            <person name="Birren B."/>
        </authorList>
    </citation>
    <scope>NUCLEOTIDE SEQUENCE [LARGE SCALE GENOMIC DNA]</scope>
    <source>
        <strain evidence="4 6">ATCC BAA-383</strain>
    </source>
</reference>
<dbReference type="Proteomes" id="UP000014157">
    <property type="component" value="Unassembled WGS sequence"/>
</dbReference>
<evidence type="ECO:0000313" key="7">
    <source>
        <dbReference type="Proteomes" id="UP000014157"/>
    </source>
</evidence>
<evidence type="ECO:0000256" key="1">
    <source>
        <dbReference type="ARBA" id="ARBA00023015"/>
    </source>
</evidence>
<keyword evidence="7" id="KW-1185">Reference proteome</keyword>
<dbReference type="HOGENOM" id="CLU_041141_5_1_9"/>
<gene>
    <name evidence="5" type="ORF">I586_02379</name>
    <name evidence="4" type="ORF">UAY_03046</name>
</gene>
<dbReference type="PANTHER" id="PTHR34580:SF8">
    <property type="entry name" value="WYL DOMAIN-CONTAINING PROTEIN"/>
    <property type="match status" value="1"/>
</dbReference>
<dbReference type="Pfam" id="PF13280">
    <property type="entry name" value="WYL"/>
    <property type="match status" value="1"/>
</dbReference>
<dbReference type="GO" id="GO:0003700">
    <property type="term" value="F:DNA-binding transcription factor activity"/>
    <property type="evidence" value="ECO:0007669"/>
    <property type="project" value="InterPro"/>
</dbReference>
<evidence type="ECO:0000313" key="6">
    <source>
        <dbReference type="Proteomes" id="UP000013781"/>
    </source>
</evidence>